<feature type="domain" description="DUF5716" evidence="1">
    <location>
        <begin position="107"/>
        <end position="406"/>
    </location>
</feature>
<dbReference type="Proteomes" id="UP000823910">
    <property type="component" value="Unassembled WGS sequence"/>
</dbReference>
<protein>
    <recommendedName>
        <fullName evidence="1">DUF5716 domain-containing protein</fullName>
    </recommendedName>
</protein>
<dbReference type="Pfam" id="PF18980">
    <property type="entry name" value="DUF5716_C"/>
    <property type="match status" value="1"/>
</dbReference>
<evidence type="ECO:0000313" key="3">
    <source>
        <dbReference type="Proteomes" id="UP000823910"/>
    </source>
</evidence>
<accession>A0A9D2N2H3</accession>
<reference evidence="2" key="1">
    <citation type="journal article" date="2021" name="PeerJ">
        <title>Extensive microbial diversity within the chicken gut microbiome revealed by metagenomics and culture.</title>
        <authorList>
            <person name="Gilroy R."/>
            <person name="Ravi A."/>
            <person name="Getino M."/>
            <person name="Pursley I."/>
            <person name="Horton D.L."/>
            <person name="Alikhan N.F."/>
            <person name="Baker D."/>
            <person name="Gharbi K."/>
            <person name="Hall N."/>
            <person name="Watson M."/>
            <person name="Adriaenssens E.M."/>
            <person name="Foster-Nyarko E."/>
            <person name="Jarju S."/>
            <person name="Secka A."/>
            <person name="Antonio M."/>
            <person name="Oren A."/>
            <person name="Chaudhuri R.R."/>
            <person name="La Ragione R."/>
            <person name="Hildebrand F."/>
            <person name="Pallen M.J."/>
        </authorList>
    </citation>
    <scope>NUCLEOTIDE SEQUENCE</scope>
    <source>
        <strain evidence="2">CHK180-15479</strain>
    </source>
</reference>
<evidence type="ECO:0000259" key="1">
    <source>
        <dbReference type="Pfam" id="PF18980"/>
    </source>
</evidence>
<sequence>MDGLVIGLDLNDDYVQICCHGREKTWTVPAVICRRKEEETWLTGEEAYAATLLGEGVIVDKILNLASREGTSTIGGTCYSGGTLLKIFIKMMLDYPKKEFGISEVEQLVITLERVEGKLLDTLMYCADYLQIPRERVHVVSHTESFIYYVLSQKKELWTNQVGLFELGSDRLCYYEMKVQRGLRKNIVQAEVQNQEEAFNLDILDSPSGARLADKILCSCGEKLLSRKLFSTVFLTGKGFERQDWAGDFMKLACRRRKVFVENCLFARGAAGKGWDYLQTNTAYPYIFVCEGRLKSEVSLKVMSRGRERQVIVAAWGDSWYESKSVLDLILDGQNEIEFVISSLESRKKRSVRVPLTGFPERPPRTTRVEMSLAFKDENTMMAVIRDKGFGELYPTTDAVVRQEVSV</sequence>
<dbReference type="EMBL" id="DWWT01000064">
    <property type="protein sequence ID" value="HJC06868.1"/>
    <property type="molecule type" value="Genomic_DNA"/>
</dbReference>
<evidence type="ECO:0000313" key="2">
    <source>
        <dbReference type="EMBL" id="HJC06868.1"/>
    </source>
</evidence>
<proteinExistence type="predicted"/>
<comment type="caution">
    <text evidence="2">The sequence shown here is derived from an EMBL/GenBank/DDBJ whole genome shotgun (WGS) entry which is preliminary data.</text>
</comment>
<reference evidence="2" key="2">
    <citation type="submission" date="2021-04" db="EMBL/GenBank/DDBJ databases">
        <authorList>
            <person name="Gilroy R."/>
        </authorList>
    </citation>
    <scope>NUCLEOTIDE SEQUENCE</scope>
    <source>
        <strain evidence="2">CHK180-15479</strain>
    </source>
</reference>
<dbReference type="AlphaFoldDB" id="A0A9D2N2H3"/>
<gene>
    <name evidence="2" type="ORF">H9704_12070</name>
</gene>
<dbReference type="InterPro" id="IPR043770">
    <property type="entry name" value="DUF5716_C"/>
</dbReference>
<name>A0A9D2N2H3_9FIRM</name>
<organism evidence="2 3">
    <name type="scientific">Candidatus Enterocloster excrementipullorum</name>
    <dbReference type="NCBI Taxonomy" id="2838559"/>
    <lineage>
        <taxon>Bacteria</taxon>
        <taxon>Bacillati</taxon>
        <taxon>Bacillota</taxon>
        <taxon>Clostridia</taxon>
        <taxon>Lachnospirales</taxon>
        <taxon>Lachnospiraceae</taxon>
        <taxon>Enterocloster</taxon>
    </lineage>
</organism>